<dbReference type="PROSITE" id="PS51829">
    <property type="entry name" value="P_HOMO_B"/>
    <property type="match status" value="1"/>
</dbReference>
<keyword evidence="2" id="KW-0732">Signal</keyword>
<feature type="domain" description="P/Homo B" evidence="7">
    <location>
        <begin position="303"/>
        <end position="443"/>
    </location>
</feature>
<evidence type="ECO:0000259" key="7">
    <source>
        <dbReference type="PROSITE" id="PS51829"/>
    </source>
</evidence>
<dbReference type="InterPro" id="IPR043543">
    <property type="entry name" value="PAPPA/PAPPA2"/>
</dbReference>
<protein>
    <recommendedName>
        <fullName evidence="7">P/Homo B domain-containing protein</fullName>
    </recommendedName>
</protein>
<dbReference type="Pfam" id="PF01483">
    <property type="entry name" value="P_proprotein"/>
    <property type="match status" value="1"/>
</dbReference>
<evidence type="ECO:0000256" key="1">
    <source>
        <dbReference type="ARBA" id="ARBA00022670"/>
    </source>
</evidence>
<dbReference type="NCBIfam" id="TIGR02232">
    <property type="entry name" value="myxo_disulf_rpt"/>
    <property type="match status" value="18"/>
</dbReference>
<dbReference type="GO" id="GO:0004252">
    <property type="term" value="F:serine-type endopeptidase activity"/>
    <property type="evidence" value="ECO:0007669"/>
    <property type="project" value="InterPro"/>
</dbReference>
<evidence type="ECO:0000256" key="5">
    <source>
        <dbReference type="ARBA" id="ARBA00023157"/>
    </source>
</evidence>
<feature type="compositionally biased region" description="Gly residues" evidence="6">
    <location>
        <begin position="1"/>
        <end position="38"/>
    </location>
</feature>
<evidence type="ECO:0000256" key="6">
    <source>
        <dbReference type="SAM" id="MobiDB-lite"/>
    </source>
</evidence>
<dbReference type="eggNOG" id="COG0402">
    <property type="taxonomic scope" value="Bacteria"/>
</dbReference>
<keyword evidence="5" id="KW-1015">Disulfide bond</keyword>
<dbReference type="GO" id="GO:0006508">
    <property type="term" value="P:proteolysis"/>
    <property type="evidence" value="ECO:0007669"/>
    <property type="project" value="UniProtKB-KW"/>
</dbReference>
<dbReference type="STRING" id="1192034.CAP_1244"/>
<dbReference type="eggNOG" id="COG4935">
    <property type="taxonomic scope" value="Bacteria"/>
</dbReference>
<dbReference type="SUPFAM" id="SSF89260">
    <property type="entry name" value="Collagen-binding domain"/>
    <property type="match status" value="7"/>
</dbReference>
<dbReference type="InterPro" id="IPR011936">
    <property type="entry name" value="Myxo_disulph_rpt"/>
</dbReference>
<evidence type="ECO:0000313" key="9">
    <source>
        <dbReference type="Proteomes" id="UP000019678"/>
    </source>
</evidence>
<evidence type="ECO:0000313" key="8">
    <source>
        <dbReference type="EMBL" id="EYF06985.1"/>
    </source>
</evidence>
<accession>A0A017TDV1</accession>
<proteinExistence type="predicted"/>
<dbReference type="GO" id="GO:0004222">
    <property type="term" value="F:metalloendopeptidase activity"/>
    <property type="evidence" value="ECO:0007669"/>
    <property type="project" value="TreeGrafter"/>
</dbReference>
<dbReference type="Proteomes" id="UP000019678">
    <property type="component" value="Unassembled WGS sequence"/>
</dbReference>
<name>A0A017TDV1_9BACT</name>
<evidence type="ECO:0000256" key="3">
    <source>
        <dbReference type="ARBA" id="ARBA00022737"/>
    </source>
</evidence>
<dbReference type="PANTHER" id="PTHR46130:SF3">
    <property type="entry name" value="CHROMOSOME UNDETERMINED SCAFFOLD_33, WHOLE GENOME SHOTGUN SEQUENCE"/>
    <property type="match status" value="1"/>
</dbReference>
<dbReference type="Gene3D" id="2.60.120.260">
    <property type="entry name" value="Galactose-binding domain-like"/>
    <property type="match status" value="1"/>
</dbReference>
<evidence type="ECO:0000256" key="2">
    <source>
        <dbReference type="ARBA" id="ARBA00022729"/>
    </source>
</evidence>
<reference evidence="8 9" key="1">
    <citation type="submission" date="2013-05" db="EMBL/GenBank/DDBJ databases">
        <title>Genome assembly of Chondromyces apiculatus DSM 436.</title>
        <authorList>
            <person name="Sharma G."/>
            <person name="Khatri I."/>
            <person name="Kaur C."/>
            <person name="Mayilraj S."/>
            <person name="Subramanian S."/>
        </authorList>
    </citation>
    <scope>NUCLEOTIDE SEQUENCE [LARGE SCALE GENOMIC DNA]</scope>
    <source>
        <strain evidence="8 9">DSM 436</strain>
    </source>
</reference>
<keyword evidence="3" id="KW-0677">Repeat</keyword>
<dbReference type="Pfam" id="PF04151">
    <property type="entry name" value="PPC"/>
    <property type="match status" value="6"/>
</dbReference>
<dbReference type="Gene3D" id="2.60.120.380">
    <property type="match status" value="9"/>
</dbReference>
<dbReference type="InterPro" id="IPR007280">
    <property type="entry name" value="Peptidase_C_arc/bac"/>
</dbReference>
<keyword evidence="1" id="KW-0645">Protease</keyword>
<dbReference type="RefSeq" id="WP_231511251.1">
    <property type="nucleotide sequence ID" value="NZ_ASRX01000013.1"/>
</dbReference>
<gene>
    <name evidence="8" type="ORF">CAP_1244</name>
</gene>
<dbReference type="GO" id="GO:0007166">
    <property type="term" value="P:cell surface receptor signaling pathway"/>
    <property type="evidence" value="ECO:0007669"/>
    <property type="project" value="TreeGrafter"/>
</dbReference>
<dbReference type="EMBL" id="ASRX01000013">
    <property type="protein sequence ID" value="EYF06985.1"/>
    <property type="molecule type" value="Genomic_DNA"/>
</dbReference>
<dbReference type="InterPro" id="IPR002884">
    <property type="entry name" value="P_dom"/>
</dbReference>
<dbReference type="SUPFAM" id="SSF49785">
    <property type="entry name" value="Galactose-binding domain-like"/>
    <property type="match status" value="1"/>
</dbReference>
<dbReference type="Pfam" id="PF13948">
    <property type="entry name" value="DUF4215"/>
    <property type="match status" value="9"/>
</dbReference>
<keyword evidence="4" id="KW-0378">Hydrolase</keyword>
<evidence type="ECO:0000256" key="4">
    <source>
        <dbReference type="ARBA" id="ARBA00022801"/>
    </source>
</evidence>
<dbReference type="InterPro" id="IPR008979">
    <property type="entry name" value="Galactose-bd-like_sf"/>
</dbReference>
<comment type="caution">
    <text evidence="8">The sequence shown here is derived from an EMBL/GenBank/DDBJ whole genome shotgun (WGS) entry which is preliminary data.</text>
</comment>
<feature type="region of interest" description="Disordered" evidence="6">
    <location>
        <begin position="1"/>
        <end position="40"/>
    </location>
</feature>
<dbReference type="GO" id="GO:0005615">
    <property type="term" value="C:extracellular space"/>
    <property type="evidence" value="ECO:0007669"/>
    <property type="project" value="TreeGrafter"/>
</dbReference>
<keyword evidence="9" id="KW-1185">Reference proteome</keyword>
<dbReference type="PANTHER" id="PTHR46130">
    <property type="entry name" value="LAMGL DOMAIN-CONTAINING PROTEIN"/>
    <property type="match status" value="1"/>
</dbReference>
<organism evidence="8 9">
    <name type="scientific">Chondromyces apiculatus DSM 436</name>
    <dbReference type="NCBI Taxonomy" id="1192034"/>
    <lineage>
        <taxon>Bacteria</taxon>
        <taxon>Pseudomonadati</taxon>
        <taxon>Myxococcota</taxon>
        <taxon>Polyangia</taxon>
        <taxon>Polyangiales</taxon>
        <taxon>Polyangiaceae</taxon>
        <taxon>Chondromyces</taxon>
    </lineage>
</organism>
<sequence>MSGSGGEGGTGGDGQGGTGAQGGQGGAGGQGGQGGAGGSPPMPCTMPTECPTPQNACEIAACTDGVCGADPAPAGTVIGAQTAGDCQQAVCDGNRGTTTQVDDTDLPDDANDCTFDECDGGTIVHTPEPSGTGCDDGAGGVVCDGSGQCVFAECGDAVVDGPEVCDDGNLTDGDGCDANCTETACGNGIATDGEACDDGNAVNGDGCDANCTETACGNGIRAGLEVCDDGNTVSGDGCSASCNVQHNYTCTGTPSVCHAAIELNCNDGIDGDGDGFIDCADTDCAAGCSASFLGCGPDQALYVVPSRDLPLPIKDLQKTTSTVAVENIPGIIKAAVWIDMLHTYDADLDISLIPPSGTVFDLSSDNGSSNDNYTATLFDTACATAVTSGAAPYTGCFRPEGSLAPLAGTNPSGYWALQAYDDASALEGTFNAWSLILCTAPASCGNGLLDGNEECDDGNDDDTDACLGTCRIATCGDSVIQTGVEGCDDGNPGSGDGCSSACQVEPGFVCTPATPSVCYRPETEPNNACGATNPPLTPNPSTRIAAEINPIGDQDYFPFVVPAMASVEIDTFTSLDGEACATGNDTVIELRGPDCTTVLVSDDDGGISPCSKIAPATDVQARRLAPGTYYVRVEEYGNNLNIPQYSLRIRFPSLCGNGALETYEVCDDGNLVDGDGCQADCTITPGCGNGLLEGTEVCDDGNTASGDGCSGACAIETGYFCAGTPSVCVMGTGETEPNNACGTVSGPLNPAPNASIIGAITPIGDLDFYSFVVPATATVDIETFSGVTPGACAAIDTVIQLRGPDCNTILVTQDQGGVGNCSRINPASVAAARKLAPGTYYVRVADYLNDGTIPAYNLQVRFTSLCGNGTVEPYEACDDGNLVNGDGCQADCSPTPACGNGIVETGEQCDDGNLNAGDGCAAACAIEPGYACLGSPSVCVPGTADIEPNNACGQVSGPLTPNPTASAVGAITPIGDLDFYSFVVPATATVDIETFSGTTSGACTGIDTVIQLRGQDCTTILVEQDQGGIGNCSKINPTSVTAARKLAPGTYYVRVADYLNNDAIPAYNLRVQFTALCGNGTLEPYEACDDGNLVNGDGCQSDCTPTGVCGNGIVETGEQCDDGNVNAGDGCAAACTREPGYACIGTPSVCVLGTPDIEPNNACGQVSGPLTPNPTASAVGAITPIGDLDFYSFVVPATATVDIETFSGTTSGVCTGIDTVIQLRGQDCTTILVEQDQGGIGNCSKINPTSVTAARKLAPGTYYVRVADYLNNDAIPAYNLRVQFTALCGNGAVEPYEACDDGNLVSGDGCQADCTLTPVCGNGVIEVGEACDDGNVNAGDGCAATCTIETGYACGGTPYACIPVEHETEPNNACGTVSGPYLPDPIVDINGAITPSGDQDFYSFVVPATATVDIETFSGTTPGVCTSIDTQIQLRGPDCTTVLVTQDQGGIGNCSKINPTSVAAARKLAPGTYFIRVEEYGNDGTIPAYNLRVQFTALCGNGAVEPYEACDDGNLVNGDGCQADCTLTPGCGNGALDAGEGCDDGNNASGDGCSAICAIETGYACGGTPYTCIPSTLETEPNNACGTVSGPYTPNPFVDINGAITPGTDLDFYSFVVPATATVDIETFSGTVPGACASIDTQIQLRGPDCTTVLVTQDQGGIGNCSKINPTSVAAARKLAPGTYFIRVEEYGNNATIPAYNMRVRFTALCGNGAVEPYETCDDGNLVNGDGCQADCTITPICGNGIVEAGEACDDGDLQSGDGCSATCTIETGYTCGGTPYVCVPFTLETEPNNACGTVTGPLTPAPIVDVRSAITPIGDQDFYSFVVPATATVDIETFSGTVPGECVSLDTLIQLRGPNCTTVIIEDDDDGLSTCSKITPSTDAAVRRLAPGTYFIRVEEYENNALVPAYNMRIQFTALCGNGVLEPYEVCDDGNLVNGDGCQADCTITPACGDGFQEAGEACDDANVTAGDGCSATCTVEAGFFCAGTYPTTCGRPEVEPNNTSVDADARALDATPVVFTHSGRVSGAITPAADVDRYRVELAAPSTVRFETFDGAGITCPTTGLSTALRIYSATGVELYADTTTGINSCSALIVNLPAGVYYAQVAAASTTTTIAAYQLEVHVQADLGVETEPNETQATANHIYDSNVFALGGHQVQTDSDFFAVVVPLNGMSILAEVIEGGAETCESNGVDSRLTLYSPSGAQLVDDDNAGRGNCSRLDGTGSTGTNTGAHNLTAGIYYLQVRASSTSSTQTGPNGQFDYRLAVTVRAP</sequence>